<reference evidence="1" key="1">
    <citation type="submission" date="2020-06" db="EMBL/GenBank/DDBJ databases">
        <title>Draft genome of Bugula neritina, a colonial animal packing powerful symbionts and potential medicines.</title>
        <authorList>
            <person name="Rayko M."/>
        </authorList>
    </citation>
    <scope>NUCLEOTIDE SEQUENCE [LARGE SCALE GENOMIC DNA]</scope>
    <source>
        <strain evidence="1">Kwan_BN1</strain>
    </source>
</reference>
<dbReference type="Proteomes" id="UP000593567">
    <property type="component" value="Unassembled WGS sequence"/>
</dbReference>
<comment type="caution">
    <text evidence="1">The sequence shown here is derived from an EMBL/GenBank/DDBJ whole genome shotgun (WGS) entry which is preliminary data.</text>
</comment>
<gene>
    <name evidence="1" type="ORF">EB796_018871</name>
</gene>
<evidence type="ECO:0000313" key="1">
    <source>
        <dbReference type="EMBL" id="KAF6022837.1"/>
    </source>
</evidence>
<dbReference type="AlphaFoldDB" id="A0A7J7J9Y7"/>
<proteinExistence type="predicted"/>
<name>A0A7J7J9Y7_BUGNE</name>
<sequence length="173" mass="19525">MVSEMVNGDIVDFADGSFYKSSNFLQQHLDAFQLALYNDDIELANPLLHMTTASIRRNVKDLVKEIGMNHIENITTSNNTLQNTTMTFECLQTDFKMIVEFKKRGLIMLQRYTVGSREDSAKDCTKIQAPCYAQYVPLIQTLSKLNLISPIPTVNGNIVDFVDVKLSPLVAEK</sequence>
<protein>
    <submittedName>
        <fullName evidence="1">Uncharacterized protein</fullName>
    </submittedName>
</protein>
<accession>A0A7J7J9Y7</accession>
<evidence type="ECO:0000313" key="2">
    <source>
        <dbReference type="Proteomes" id="UP000593567"/>
    </source>
</evidence>
<dbReference type="EMBL" id="VXIV02002800">
    <property type="protein sequence ID" value="KAF6022837.1"/>
    <property type="molecule type" value="Genomic_DNA"/>
</dbReference>
<organism evidence="1 2">
    <name type="scientific">Bugula neritina</name>
    <name type="common">Brown bryozoan</name>
    <name type="synonym">Sertularia neritina</name>
    <dbReference type="NCBI Taxonomy" id="10212"/>
    <lineage>
        <taxon>Eukaryota</taxon>
        <taxon>Metazoa</taxon>
        <taxon>Spiralia</taxon>
        <taxon>Lophotrochozoa</taxon>
        <taxon>Bryozoa</taxon>
        <taxon>Gymnolaemata</taxon>
        <taxon>Cheilostomatida</taxon>
        <taxon>Flustrina</taxon>
        <taxon>Buguloidea</taxon>
        <taxon>Bugulidae</taxon>
        <taxon>Bugula</taxon>
    </lineage>
</organism>
<keyword evidence="2" id="KW-1185">Reference proteome</keyword>